<sequence>MIGCILQARMSSTRLPGKVMMKIDNENTMLDCVINQLKNSKQTKNLVIATTEQKEDDVIVELVKRREIKYFRGSKKDVLDRYYQCAKKFDFSEIIRITADNPLIDYEILDTVVEHFKSNNYDYITIDQPQISTFHQTYPWGYNVEVFTFSALENAWKNAKLTSEREHVTPYFYKNNEIFKQTSIENSEDLSRFSCTVNTKYDLELIQKIYSNIKKRPILLSDVIKLFKANPELVKINTHVKADNN</sequence>
<name>A0A382GUG0_9ZZZZ</name>
<dbReference type="GO" id="GO:0005829">
    <property type="term" value="C:cytosol"/>
    <property type="evidence" value="ECO:0007669"/>
    <property type="project" value="TreeGrafter"/>
</dbReference>
<dbReference type="InterPro" id="IPR003329">
    <property type="entry name" value="Cytidylyl_trans"/>
</dbReference>
<dbReference type="InterPro" id="IPR029044">
    <property type="entry name" value="Nucleotide-diphossugar_trans"/>
</dbReference>
<dbReference type="CDD" id="cd02518">
    <property type="entry name" value="GT2_SpsF"/>
    <property type="match status" value="1"/>
</dbReference>
<dbReference type="AlphaFoldDB" id="A0A382GUG0"/>
<dbReference type="Gene3D" id="3.90.550.10">
    <property type="entry name" value="Spore Coat Polysaccharide Biosynthesis Protein SpsA, Chain A"/>
    <property type="match status" value="1"/>
</dbReference>
<dbReference type="PANTHER" id="PTHR42866:SF1">
    <property type="entry name" value="SPORE COAT POLYSACCHARIDE BIOSYNTHESIS PROTEIN SPSF"/>
    <property type="match status" value="1"/>
</dbReference>
<evidence type="ECO:0000313" key="1">
    <source>
        <dbReference type="EMBL" id="SVB78730.1"/>
    </source>
</evidence>
<reference evidence="1" key="1">
    <citation type="submission" date="2018-05" db="EMBL/GenBank/DDBJ databases">
        <authorList>
            <person name="Lanie J.A."/>
            <person name="Ng W.-L."/>
            <person name="Kazmierczak K.M."/>
            <person name="Andrzejewski T.M."/>
            <person name="Davidsen T.M."/>
            <person name="Wayne K.J."/>
            <person name="Tettelin H."/>
            <person name="Glass J.I."/>
            <person name="Rusch D."/>
            <person name="Podicherti R."/>
            <person name="Tsui H.-C.T."/>
            <person name="Winkler M.E."/>
        </authorList>
    </citation>
    <scope>NUCLEOTIDE SEQUENCE</scope>
</reference>
<dbReference type="Pfam" id="PF02348">
    <property type="entry name" value="CTP_transf_3"/>
    <property type="match status" value="1"/>
</dbReference>
<organism evidence="1">
    <name type="scientific">marine metagenome</name>
    <dbReference type="NCBI Taxonomy" id="408172"/>
    <lineage>
        <taxon>unclassified sequences</taxon>
        <taxon>metagenomes</taxon>
        <taxon>ecological metagenomes</taxon>
    </lineage>
</organism>
<proteinExistence type="predicted"/>
<dbReference type="SUPFAM" id="SSF53448">
    <property type="entry name" value="Nucleotide-diphospho-sugar transferases"/>
    <property type="match status" value="1"/>
</dbReference>
<evidence type="ECO:0008006" key="2">
    <source>
        <dbReference type="Google" id="ProtNLM"/>
    </source>
</evidence>
<gene>
    <name evidence="1" type="ORF">METZ01_LOCUS231584</name>
</gene>
<accession>A0A382GUG0</accession>
<dbReference type="PANTHER" id="PTHR42866">
    <property type="entry name" value="3-DEOXY-MANNO-OCTULOSONATE CYTIDYLYLTRANSFERASE"/>
    <property type="match status" value="1"/>
</dbReference>
<protein>
    <recommendedName>
        <fullName evidence="2">Acylneuraminate cytidylyltransferase</fullName>
    </recommendedName>
</protein>
<dbReference type="EMBL" id="UINC01057504">
    <property type="protein sequence ID" value="SVB78730.1"/>
    <property type="molecule type" value="Genomic_DNA"/>
</dbReference>